<dbReference type="Proteomes" id="UP000755104">
    <property type="component" value="Unassembled WGS sequence"/>
</dbReference>
<evidence type="ECO:0000313" key="1">
    <source>
        <dbReference type="EMBL" id="MBX7483418.1"/>
    </source>
</evidence>
<dbReference type="EMBL" id="JAIGNO010000008">
    <property type="protein sequence ID" value="MBX7483418.1"/>
    <property type="molecule type" value="Genomic_DNA"/>
</dbReference>
<proteinExistence type="predicted"/>
<dbReference type="RefSeq" id="WP_221559117.1">
    <property type="nucleotide sequence ID" value="NZ_JAIGNO010000008.1"/>
</dbReference>
<evidence type="ECO:0008006" key="3">
    <source>
        <dbReference type="Google" id="ProtNLM"/>
    </source>
</evidence>
<evidence type="ECO:0000313" key="2">
    <source>
        <dbReference type="Proteomes" id="UP000755104"/>
    </source>
</evidence>
<reference evidence="1 2" key="1">
    <citation type="submission" date="2021-08" db="EMBL/GenBank/DDBJ databases">
        <title>Comparative Genomics Analysis of the Genus Qipengyuania Reveals Extensive Genetic Diversity and Metabolic Versatility, Including the Description of Fifteen Novel Species.</title>
        <authorList>
            <person name="Liu Y."/>
        </authorList>
    </citation>
    <scope>NUCLEOTIDE SEQUENCE [LARGE SCALE GENOMIC DNA]</scope>
    <source>
        <strain evidence="1 2">6D47A</strain>
    </source>
</reference>
<accession>A0ABS7JCL5</accession>
<comment type="caution">
    <text evidence="1">The sequence shown here is derived from an EMBL/GenBank/DDBJ whole genome shotgun (WGS) entry which is preliminary data.</text>
</comment>
<keyword evidence="2" id="KW-1185">Reference proteome</keyword>
<protein>
    <recommendedName>
        <fullName evidence="3">GTPase</fullName>
    </recommendedName>
</protein>
<name>A0ABS7JCL5_9SPHN</name>
<organism evidence="1 2">
    <name type="scientific">Qipengyuania qiaonensis</name>
    <dbReference type="NCBI Taxonomy" id="2867240"/>
    <lineage>
        <taxon>Bacteria</taxon>
        <taxon>Pseudomonadati</taxon>
        <taxon>Pseudomonadota</taxon>
        <taxon>Alphaproteobacteria</taxon>
        <taxon>Sphingomonadales</taxon>
        <taxon>Erythrobacteraceae</taxon>
        <taxon>Qipengyuania</taxon>
    </lineage>
</organism>
<gene>
    <name evidence="1" type="ORF">K3174_12825</name>
</gene>
<sequence>MKQRTATLLMVYNADSGIFNALTDAVRKTVSPDTYECSLCAVTYGMVSMRRDWRKFLDRLPVEKKFYHRDDFSRDYPDRPIPLPAILLDRGDRDPATLVGSEELGRITDLSELIELTQTRLMRNGLAPTH</sequence>